<evidence type="ECO:0000313" key="1">
    <source>
        <dbReference type="EMBL" id="KAJ2928323.1"/>
    </source>
</evidence>
<evidence type="ECO:0000313" key="2">
    <source>
        <dbReference type="Proteomes" id="UP001140091"/>
    </source>
</evidence>
<name>A0A9W8JCN2_9AGAR</name>
<dbReference type="EMBL" id="JANBPK010000930">
    <property type="protein sequence ID" value="KAJ2928323.1"/>
    <property type="molecule type" value="Genomic_DNA"/>
</dbReference>
<comment type="caution">
    <text evidence="1">The sequence shown here is derived from an EMBL/GenBank/DDBJ whole genome shotgun (WGS) entry which is preliminary data.</text>
</comment>
<protein>
    <submittedName>
        <fullName evidence="1">Uncharacterized protein</fullName>
    </submittedName>
</protein>
<feature type="non-terminal residue" evidence="1">
    <location>
        <position position="122"/>
    </location>
</feature>
<dbReference type="Proteomes" id="UP001140091">
    <property type="component" value="Unassembled WGS sequence"/>
</dbReference>
<keyword evidence="2" id="KW-1185">Reference proteome</keyword>
<proteinExistence type="predicted"/>
<gene>
    <name evidence="1" type="ORF">H1R20_g8770</name>
</gene>
<dbReference type="AlphaFoldDB" id="A0A9W8JCN2"/>
<organism evidence="1 2">
    <name type="scientific">Candolleomyces eurysporus</name>
    <dbReference type="NCBI Taxonomy" id="2828524"/>
    <lineage>
        <taxon>Eukaryota</taxon>
        <taxon>Fungi</taxon>
        <taxon>Dikarya</taxon>
        <taxon>Basidiomycota</taxon>
        <taxon>Agaricomycotina</taxon>
        <taxon>Agaricomycetes</taxon>
        <taxon>Agaricomycetidae</taxon>
        <taxon>Agaricales</taxon>
        <taxon>Agaricineae</taxon>
        <taxon>Psathyrellaceae</taxon>
        <taxon>Candolleomyces</taxon>
    </lineage>
</organism>
<reference evidence="1" key="1">
    <citation type="submission" date="2022-06" db="EMBL/GenBank/DDBJ databases">
        <title>Genome Sequence of Candolleomyces eurysporus.</title>
        <authorList>
            <person name="Buettner E."/>
        </authorList>
    </citation>
    <scope>NUCLEOTIDE SEQUENCE</scope>
    <source>
        <strain evidence="1">VTCC 930004</strain>
    </source>
</reference>
<accession>A0A9W8JCN2</accession>
<sequence>MTSLYSQDRRPRFGMPSRLVLPIGWERPQSGTAFVQPPAIDIESGLYIRHRVATPPERVLASPWQPGCGMCYVSASATDFIGSGKQDAEDGGGLWTMSMRKMLGKWRIIGCGIFCLDSEDGA</sequence>